<keyword evidence="5 8" id="KW-0547">Nucleotide-binding</keyword>
<feature type="domain" description="Peripheral subunit-binding (PSBD)" evidence="12">
    <location>
        <begin position="297"/>
        <end position="334"/>
    </location>
</feature>
<evidence type="ECO:0000256" key="4">
    <source>
        <dbReference type="ARBA" id="ARBA00022679"/>
    </source>
</evidence>
<reference evidence="13 14" key="1">
    <citation type="submission" date="2023-05" db="EMBL/GenBank/DDBJ databases">
        <title>Sequencing and Assembly of Streptomyces sp. NP73.</title>
        <authorList>
            <person name="Konwar A.N."/>
            <person name="Saikia K."/>
            <person name="Thakur D."/>
        </authorList>
    </citation>
    <scope>NUCLEOTIDE SEQUENCE [LARGE SCALE GENOMIC DNA]</scope>
    <source>
        <strain evidence="13 14">NP73</strain>
    </source>
</reference>
<dbReference type="InterPro" id="IPR017441">
    <property type="entry name" value="Protein_kinase_ATP_BS"/>
</dbReference>
<organism evidence="13 14">
    <name type="scientific">Streptomyces katrae</name>
    <dbReference type="NCBI Taxonomy" id="68223"/>
    <lineage>
        <taxon>Bacteria</taxon>
        <taxon>Bacillati</taxon>
        <taxon>Actinomycetota</taxon>
        <taxon>Actinomycetes</taxon>
        <taxon>Kitasatosporales</taxon>
        <taxon>Streptomycetaceae</taxon>
        <taxon>Streptomyces</taxon>
    </lineage>
</organism>
<keyword evidence="4" id="KW-0808">Transferase</keyword>
<evidence type="ECO:0000256" key="3">
    <source>
        <dbReference type="ARBA" id="ARBA00022527"/>
    </source>
</evidence>
<evidence type="ECO:0000256" key="9">
    <source>
        <dbReference type="SAM" id="MobiDB-lite"/>
    </source>
</evidence>
<keyword evidence="10" id="KW-0472">Membrane</keyword>
<gene>
    <name evidence="13" type="ORF">QEZ40_000429</name>
</gene>
<dbReference type="EMBL" id="JASITI010000010">
    <property type="protein sequence ID" value="MDK9496090.1"/>
    <property type="molecule type" value="Genomic_DNA"/>
</dbReference>
<dbReference type="Gene3D" id="3.30.200.20">
    <property type="entry name" value="Phosphorylase Kinase, domain 1"/>
    <property type="match status" value="1"/>
</dbReference>
<dbReference type="SUPFAM" id="SSF56112">
    <property type="entry name" value="Protein kinase-like (PK-like)"/>
    <property type="match status" value="1"/>
</dbReference>
<keyword evidence="10" id="KW-1133">Transmembrane helix</keyword>
<dbReference type="InterPro" id="IPR011009">
    <property type="entry name" value="Kinase-like_dom_sf"/>
</dbReference>
<evidence type="ECO:0000256" key="7">
    <source>
        <dbReference type="ARBA" id="ARBA00022840"/>
    </source>
</evidence>
<feature type="region of interest" description="Disordered" evidence="9">
    <location>
        <begin position="267"/>
        <end position="298"/>
    </location>
</feature>
<dbReference type="PROSITE" id="PS51826">
    <property type="entry name" value="PSBD"/>
    <property type="match status" value="1"/>
</dbReference>
<evidence type="ECO:0000259" key="12">
    <source>
        <dbReference type="PROSITE" id="PS51826"/>
    </source>
</evidence>
<proteinExistence type="inferred from homology"/>
<comment type="similarity">
    <text evidence="1">Belongs to the 2-oxoacid dehydrogenase family.</text>
</comment>
<dbReference type="PROSITE" id="PS50011">
    <property type="entry name" value="PROTEIN_KINASE_DOM"/>
    <property type="match status" value="1"/>
</dbReference>
<evidence type="ECO:0000256" key="8">
    <source>
        <dbReference type="PROSITE-ProRule" id="PRU10141"/>
    </source>
</evidence>
<name>A0ABT7GR74_9ACTN</name>
<evidence type="ECO:0000313" key="13">
    <source>
        <dbReference type="EMBL" id="MDK9496090.1"/>
    </source>
</evidence>
<dbReference type="Pfam" id="PF02817">
    <property type="entry name" value="E3_binding"/>
    <property type="match status" value="2"/>
</dbReference>
<evidence type="ECO:0000256" key="2">
    <source>
        <dbReference type="ARBA" id="ARBA00012513"/>
    </source>
</evidence>
<keyword evidence="3" id="KW-0723">Serine/threonine-protein kinase</keyword>
<sequence>MAWGAHPGTVIGGRYRLTRPLGAGGFGEVWEAHDPVLDVDVAMKMVRLGSVPDEARAELLARAARESRNAARLRDHPHIITVHDVVEADDAPWIVMQLVEGRSLADELRANGPLTLRRALDVAEALLSALGAAHDAGIMHRDVKLANVMLGENGDVLLTDFGIALAHTDPRLTRTTMVIGSPAYMAPERWQGASNDGRSDLFSLGVTLYEAVEGVPPFPPDNLTAALTETPRAPQRAGPLTPLLIGLLARNPADRPGVPQALAMLGRARRTGARSTEGRRSEPPPTLRATDERLQGAHDPSVRRLAAEHGVDVNSVKGTGTDGRVRVQDVIAAVKARHGAYATRAAREFAAQQGIDLAGVTGSGRHGLICIQDVKHPSTGKTGAGGVAVAVVCVVLLLVLLARLGN</sequence>
<dbReference type="InterPro" id="IPR004167">
    <property type="entry name" value="PSBD"/>
</dbReference>
<evidence type="ECO:0000256" key="6">
    <source>
        <dbReference type="ARBA" id="ARBA00022777"/>
    </source>
</evidence>
<dbReference type="InterPro" id="IPR000719">
    <property type="entry name" value="Prot_kinase_dom"/>
</dbReference>
<dbReference type="PROSITE" id="PS00107">
    <property type="entry name" value="PROTEIN_KINASE_ATP"/>
    <property type="match status" value="1"/>
</dbReference>
<feature type="compositionally biased region" description="Basic and acidic residues" evidence="9">
    <location>
        <begin position="289"/>
        <end position="298"/>
    </location>
</feature>
<evidence type="ECO:0000256" key="5">
    <source>
        <dbReference type="ARBA" id="ARBA00022741"/>
    </source>
</evidence>
<protein>
    <recommendedName>
        <fullName evidence="2">non-specific serine/threonine protein kinase</fullName>
        <ecNumber evidence="2">2.7.11.1</ecNumber>
    </recommendedName>
</protein>
<dbReference type="InterPro" id="IPR036625">
    <property type="entry name" value="E3-bd_dom_sf"/>
</dbReference>
<accession>A0ABT7GR74</accession>
<dbReference type="Gene3D" id="1.10.510.10">
    <property type="entry name" value="Transferase(Phosphotransferase) domain 1"/>
    <property type="match status" value="1"/>
</dbReference>
<dbReference type="EC" id="2.7.11.1" evidence="2"/>
<dbReference type="SMART" id="SM00220">
    <property type="entry name" value="S_TKc"/>
    <property type="match status" value="1"/>
</dbReference>
<keyword evidence="10" id="KW-0812">Transmembrane</keyword>
<dbReference type="InterPro" id="IPR008271">
    <property type="entry name" value="Ser/Thr_kinase_AS"/>
</dbReference>
<evidence type="ECO:0000313" key="14">
    <source>
        <dbReference type="Proteomes" id="UP001223390"/>
    </source>
</evidence>
<dbReference type="PANTHER" id="PTHR43289">
    <property type="entry name" value="MITOGEN-ACTIVATED PROTEIN KINASE KINASE KINASE 20-RELATED"/>
    <property type="match status" value="1"/>
</dbReference>
<evidence type="ECO:0000259" key="11">
    <source>
        <dbReference type="PROSITE" id="PS50011"/>
    </source>
</evidence>
<dbReference type="PROSITE" id="PS00108">
    <property type="entry name" value="PROTEIN_KINASE_ST"/>
    <property type="match status" value="1"/>
</dbReference>
<evidence type="ECO:0000256" key="1">
    <source>
        <dbReference type="ARBA" id="ARBA00007317"/>
    </source>
</evidence>
<dbReference type="RefSeq" id="WP_285341624.1">
    <property type="nucleotide sequence ID" value="NZ_JASITI010000010.1"/>
</dbReference>
<feature type="binding site" evidence="8">
    <location>
        <position position="44"/>
    </location>
    <ligand>
        <name>ATP</name>
        <dbReference type="ChEBI" id="CHEBI:30616"/>
    </ligand>
</feature>
<dbReference type="Pfam" id="PF00069">
    <property type="entry name" value="Pkinase"/>
    <property type="match status" value="1"/>
</dbReference>
<dbReference type="GO" id="GO:0016301">
    <property type="term" value="F:kinase activity"/>
    <property type="evidence" value="ECO:0007669"/>
    <property type="project" value="UniProtKB-KW"/>
</dbReference>
<dbReference type="Gene3D" id="4.10.320.10">
    <property type="entry name" value="E3-binding domain"/>
    <property type="match status" value="2"/>
</dbReference>
<dbReference type="CDD" id="cd14014">
    <property type="entry name" value="STKc_PknB_like"/>
    <property type="match status" value="1"/>
</dbReference>
<keyword evidence="14" id="KW-1185">Reference proteome</keyword>
<keyword evidence="6 13" id="KW-0418">Kinase</keyword>
<keyword evidence="7 8" id="KW-0067">ATP-binding</keyword>
<dbReference type="SUPFAM" id="SSF47005">
    <property type="entry name" value="Peripheral subunit-binding domain of 2-oxo acid dehydrogenase complex"/>
    <property type="match status" value="2"/>
</dbReference>
<feature type="domain" description="Protein kinase" evidence="11">
    <location>
        <begin position="15"/>
        <end position="270"/>
    </location>
</feature>
<comment type="caution">
    <text evidence="13">The sequence shown here is derived from an EMBL/GenBank/DDBJ whole genome shotgun (WGS) entry which is preliminary data.</text>
</comment>
<dbReference type="PANTHER" id="PTHR43289:SF6">
    <property type="entry name" value="SERINE_THREONINE-PROTEIN KINASE NEKL-3"/>
    <property type="match status" value="1"/>
</dbReference>
<evidence type="ECO:0000256" key="10">
    <source>
        <dbReference type="SAM" id="Phobius"/>
    </source>
</evidence>
<feature type="transmembrane region" description="Helical" evidence="10">
    <location>
        <begin position="383"/>
        <end position="402"/>
    </location>
</feature>
<dbReference type="Proteomes" id="UP001223390">
    <property type="component" value="Unassembled WGS sequence"/>
</dbReference>